<feature type="compositionally biased region" description="Low complexity" evidence="1">
    <location>
        <begin position="86"/>
        <end position="97"/>
    </location>
</feature>
<dbReference type="AlphaFoldDB" id="A0A8R1DH51"/>
<evidence type="ECO:0000313" key="2">
    <source>
        <dbReference type="EnsemblMetazoa" id="CJA01864.1"/>
    </source>
</evidence>
<proteinExistence type="predicted"/>
<name>A0A8R1DH51_CAEJA</name>
<evidence type="ECO:0000256" key="1">
    <source>
        <dbReference type="SAM" id="MobiDB-lite"/>
    </source>
</evidence>
<feature type="region of interest" description="Disordered" evidence="1">
    <location>
        <begin position="1"/>
        <end position="27"/>
    </location>
</feature>
<feature type="region of interest" description="Disordered" evidence="1">
    <location>
        <begin position="63"/>
        <end position="97"/>
    </location>
</feature>
<reference evidence="3" key="1">
    <citation type="submission" date="2010-08" db="EMBL/GenBank/DDBJ databases">
        <authorList>
            <consortium name="Caenorhabditis japonica Sequencing Consortium"/>
            <person name="Wilson R.K."/>
        </authorList>
    </citation>
    <scope>NUCLEOTIDE SEQUENCE [LARGE SCALE GENOMIC DNA]</scope>
    <source>
        <strain evidence="3">DF5081</strain>
    </source>
</reference>
<keyword evidence="3" id="KW-1185">Reference proteome</keyword>
<organism evidence="2 3">
    <name type="scientific">Caenorhabditis japonica</name>
    <dbReference type="NCBI Taxonomy" id="281687"/>
    <lineage>
        <taxon>Eukaryota</taxon>
        <taxon>Metazoa</taxon>
        <taxon>Ecdysozoa</taxon>
        <taxon>Nematoda</taxon>
        <taxon>Chromadorea</taxon>
        <taxon>Rhabditida</taxon>
        <taxon>Rhabditina</taxon>
        <taxon>Rhabditomorpha</taxon>
        <taxon>Rhabditoidea</taxon>
        <taxon>Rhabditidae</taxon>
        <taxon>Peloderinae</taxon>
        <taxon>Caenorhabditis</taxon>
    </lineage>
</organism>
<protein>
    <submittedName>
        <fullName evidence="2">Uncharacterized protein</fullName>
    </submittedName>
</protein>
<evidence type="ECO:0000313" key="3">
    <source>
        <dbReference type="Proteomes" id="UP000005237"/>
    </source>
</evidence>
<feature type="compositionally biased region" description="Pro residues" evidence="1">
    <location>
        <begin position="73"/>
        <end position="85"/>
    </location>
</feature>
<dbReference type="EnsemblMetazoa" id="CJA01864.1">
    <property type="protein sequence ID" value="CJA01864.1"/>
    <property type="gene ID" value="WBGene00121068"/>
</dbReference>
<reference evidence="2" key="2">
    <citation type="submission" date="2022-06" db="UniProtKB">
        <authorList>
            <consortium name="EnsemblMetazoa"/>
        </authorList>
    </citation>
    <scope>IDENTIFICATION</scope>
    <source>
        <strain evidence="2">DF5081</strain>
    </source>
</reference>
<dbReference type="Proteomes" id="UP000005237">
    <property type="component" value="Unassembled WGS sequence"/>
</dbReference>
<accession>A0A8R1DH51</accession>
<sequence>MPPPYGPPQDYVSHPGQPGGPQMMQMMPQPNQYYQQRAGQPVVGAGPPAAAYMNPQMAMHMRGPPGAYMAQPRGPPMPPMNPNQPGPSGQQQWPAYR</sequence>